<feature type="domain" description="Flagellar protein FlgJ N-terminal" evidence="1">
    <location>
        <begin position="45"/>
        <end position="91"/>
    </location>
</feature>
<accession>A0A382DA49</accession>
<evidence type="ECO:0000259" key="1">
    <source>
        <dbReference type="Pfam" id="PF10135"/>
    </source>
</evidence>
<gene>
    <name evidence="2" type="ORF">METZ01_LOCUS187873</name>
</gene>
<dbReference type="AlphaFoldDB" id="A0A382DA49"/>
<dbReference type="Pfam" id="PF10135">
    <property type="entry name" value="Rod-binding"/>
    <property type="match status" value="1"/>
</dbReference>
<name>A0A382DA49_9ZZZZ</name>
<sequence length="100" mass="10805">MITEGSLSLQAGKKPPAIGKNVSVEKARQTAKDFEAFFLGQMLQPMFANINPEPPFGGGHAEKIWRSMMVDEMGKSMAEAGGIGIADSIQRAILKLQEVQ</sequence>
<reference evidence="2" key="1">
    <citation type="submission" date="2018-05" db="EMBL/GenBank/DDBJ databases">
        <authorList>
            <person name="Lanie J.A."/>
            <person name="Ng W.-L."/>
            <person name="Kazmierczak K.M."/>
            <person name="Andrzejewski T.M."/>
            <person name="Davidsen T.M."/>
            <person name="Wayne K.J."/>
            <person name="Tettelin H."/>
            <person name="Glass J.I."/>
            <person name="Rusch D."/>
            <person name="Podicherti R."/>
            <person name="Tsui H.-C.T."/>
            <person name="Winkler M.E."/>
        </authorList>
    </citation>
    <scope>NUCLEOTIDE SEQUENCE</scope>
</reference>
<organism evidence="2">
    <name type="scientific">marine metagenome</name>
    <dbReference type="NCBI Taxonomy" id="408172"/>
    <lineage>
        <taxon>unclassified sequences</taxon>
        <taxon>metagenomes</taxon>
        <taxon>ecological metagenomes</taxon>
    </lineage>
</organism>
<proteinExistence type="predicted"/>
<dbReference type="EMBL" id="UINC01038262">
    <property type="protein sequence ID" value="SVB35019.1"/>
    <property type="molecule type" value="Genomic_DNA"/>
</dbReference>
<dbReference type="InterPro" id="IPR019301">
    <property type="entry name" value="Flagellar_prot_FlgJ_N"/>
</dbReference>
<protein>
    <recommendedName>
        <fullName evidence="1">Flagellar protein FlgJ N-terminal domain-containing protein</fullName>
    </recommendedName>
</protein>
<evidence type="ECO:0000313" key="2">
    <source>
        <dbReference type="EMBL" id="SVB35019.1"/>
    </source>
</evidence>